<name>A0A146M3I6_LYGHE</name>
<dbReference type="InterPro" id="IPR006170">
    <property type="entry name" value="PBP/GOBP"/>
</dbReference>
<reference evidence="5" key="1">
    <citation type="journal article" date="2016" name="Gigascience">
        <title>De novo construction of an expanded transcriptome assembly for the western tarnished plant bug, Lygus hesperus.</title>
        <authorList>
            <person name="Tassone E.E."/>
            <person name="Geib S.M."/>
            <person name="Hall B."/>
            <person name="Fabrick J.A."/>
            <person name="Brent C.S."/>
            <person name="Hull J.J."/>
        </authorList>
    </citation>
    <scope>NUCLEOTIDE SEQUENCE</scope>
</reference>
<proteinExistence type="inferred from homology"/>
<evidence type="ECO:0000256" key="2">
    <source>
        <dbReference type="ARBA" id="ARBA00008098"/>
    </source>
</evidence>
<dbReference type="Pfam" id="PF01395">
    <property type="entry name" value="PBP_GOBP"/>
    <property type="match status" value="1"/>
</dbReference>
<protein>
    <submittedName>
        <fullName evidence="5">Uncharacterized protein</fullName>
    </submittedName>
</protein>
<dbReference type="PANTHER" id="PTHR21066">
    <property type="entry name" value="ODORANT-BINDING PROTEIN 59A-RELATED"/>
    <property type="match status" value="1"/>
</dbReference>
<evidence type="ECO:0000256" key="3">
    <source>
        <dbReference type="ARBA" id="ARBA00022525"/>
    </source>
</evidence>
<feature type="chain" id="PRO_5007527592" evidence="4">
    <location>
        <begin position="21"/>
        <end position="185"/>
    </location>
</feature>
<dbReference type="Gene3D" id="1.10.238.270">
    <property type="match status" value="1"/>
</dbReference>
<dbReference type="GO" id="GO:0005549">
    <property type="term" value="F:odorant binding"/>
    <property type="evidence" value="ECO:0007669"/>
    <property type="project" value="InterPro"/>
</dbReference>
<keyword evidence="3" id="KW-0964">Secreted</keyword>
<comment type="similarity">
    <text evidence="2">Belongs to the PBP/GOBP family.</text>
</comment>
<keyword evidence="4" id="KW-0732">Signal</keyword>
<dbReference type="InterPro" id="IPR036728">
    <property type="entry name" value="PBP_GOBP_sf"/>
</dbReference>
<feature type="signal peptide" evidence="4">
    <location>
        <begin position="1"/>
        <end position="20"/>
    </location>
</feature>
<dbReference type="SUPFAM" id="SSF47565">
    <property type="entry name" value="Insect pheromone/odorant-binding proteins"/>
    <property type="match status" value="1"/>
</dbReference>
<comment type="subcellular location">
    <subcellularLocation>
        <location evidence="1">Secreted</location>
    </subcellularLocation>
</comment>
<dbReference type="AlphaFoldDB" id="A0A146M3I6"/>
<dbReference type="EMBL" id="GDHC01004305">
    <property type="protein sequence ID" value="JAQ14324.1"/>
    <property type="molecule type" value="Transcribed_RNA"/>
</dbReference>
<dbReference type="GO" id="GO:0005576">
    <property type="term" value="C:extracellular region"/>
    <property type="evidence" value="ECO:0007669"/>
    <property type="project" value="UniProtKB-SubCell"/>
</dbReference>
<sequence>MWSHSCVIFVVFVAATASEAVPNDGDCPKEYPKGMRRLGRCCNVLQNPKVNITDEQRAAIRFCSRYAHTQVESALAESGYDCYIECLVIKTGLMEEDKTLNKEKILKEIENQFHEDFVEQARKAAETCSEKKYKTKCPSGIDGGMQCFFVQIMLNCPARYWTDGEECKETRTFMEKCGENPGYKY</sequence>
<evidence type="ECO:0000256" key="1">
    <source>
        <dbReference type="ARBA" id="ARBA00004613"/>
    </source>
</evidence>
<dbReference type="CDD" id="cd23992">
    <property type="entry name" value="PBP_GOBP"/>
    <property type="match status" value="1"/>
</dbReference>
<evidence type="ECO:0000313" key="5">
    <source>
        <dbReference type="EMBL" id="JAQ14324.1"/>
    </source>
</evidence>
<evidence type="ECO:0000256" key="4">
    <source>
        <dbReference type="SAM" id="SignalP"/>
    </source>
</evidence>
<dbReference type="PANTHER" id="PTHR21066:SF15">
    <property type="entry name" value="GH25962P-RELATED"/>
    <property type="match status" value="1"/>
</dbReference>
<accession>A0A146M3I6</accession>
<dbReference type="InterPro" id="IPR052295">
    <property type="entry name" value="Odorant-binding_protein"/>
</dbReference>
<organism evidence="5">
    <name type="scientific">Lygus hesperus</name>
    <name type="common">Western plant bug</name>
    <dbReference type="NCBI Taxonomy" id="30085"/>
    <lineage>
        <taxon>Eukaryota</taxon>
        <taxon>Metazoa</taxon>
        <taxon>Ecdysozoa</taxon>
        <taxon>Arthropoda</taxon>
        <taxon>Hexapoda</taxon>
        <taxon>Insecta</taxon>
        <taxon>Pterygota</taxon>
        <taxon>Neoptera</taxon>
        <taxon>Paraneoptera</taxon>
        <taxon>Hemiptera</taxon>
        <taxon>Heteroptera</taxon>
        <taxon>Panheteroptera</taxon>
        <taxon>Cimicomorpha</taxon>
        <taxon>Miridae</taxon>
        <taxon>Mirini</taxon>
        <taxon>Lygus</taxon>
    </lineage>
</organism>
<gene>
    <name evidence="5" type="ORF">g.46945</name>
</gene>